<feature type="region of interest" description="Disordered" evidence="1">
    <location>
        <begin position="444"/>
        <end position="464"/>
    </location>
</feature>
<accession>G4TCK6</accession>
<dbReference type="Proteomes" id="UP000007148">
    <property type="component" value="Unassembled WGS sequence"/>
</dbReference>
<feature type="region of interest" description="Disordered" evidence="1">
    <location>
        <begin position="189"/>
        <end position="209"/>
    </location>
</feature>
<dbReference type="HOGENOM" id="CLU_444894_0_0_1"/>
<evidence type="ECO:0000313" key="2">
    <source>
        <dbReference type="EMBL" id="CCA69047.1"/>
    </source>
</evidence>
<dbReference type="OrthoDB" id="10004641at2759"/>
<name>G4TCK6_SERID</name>
<proteinExistence type="predicted"/>
<evidence type="ECO:0000256" key="1">
    <source>
        <dbReference type="SAM" id="MobiDB-lite"/>
    </source>
</evidence>
<reference evidence="2 3" key="1">
    <citation type="journal article" date="2011" name="PLoS Pathog.">
        <title>Endophytic Life Strategies Decoded by Genome and Transcriptome Analyses of the Mutualistic Root Symbiont Piriformospora indica.</title>
        <authorList>
            <person name="Zuccaro A."/>
            <person name="Lahrmann U."/>
            <person name="Guldener U."/>
            <person name="Langen G."/>
            <person name="Pfiffi S."/>
            <person name="Biedenkopf D."/>
            <person name="Wong P."/>
            <person name="Samans B."/>
            <person name="Grimm C."/>
            <person name="Basiewicz M."/>
            <person name="Murat C."/>
            <person name="Martin F."/>
            <person name="Kogel K.H."/>
        </authorList>
    </citation>
    <scope>NUCLEOTIDE SEQUENCE [LARGE SCALE GENOMIC DNA]</scope>
    <source>
        <strain evidence="2 3">DSM 11827</strain>
    </source>
</reference>
<dbReference type="InParanoid" id="G4TCK6"/>
<comment type="caution">
    <text evidence="2">The sequence shown here is derived from an EMBL/GenBank/DDBJ whole genome shotgun (WGS) entry which is preliminary data.</text>
</comment>
<keyword evidence="3" id="KW-1185">Reference proteome</keyword>
<protein>
    <recommendedName>
        <fullName evidence="4">C2H2-type domain-containing protein</fullName>
    </recommendedName>
</protein>
<evidence type="ECO:0000313" key="3">
    <source>
        <dbReference type="Proteomes" id="UP000007148"/>
    </source>
</evidence>
<sequence>MSQGYGVFDFSFAVDPGPSSYPVMASDWSNGANSDHAQQLREDYNLIETYSLYPTDRAYLNPLYPHGYYPIQNKEQALNGSIYHPRSPPVSQSRVTASPSSSFSSAPSENLHTLHIPNNQAFPRVYATSGSPGRIQQMNSLTLSDLRRLPHISFVAVPNGINLLRRPDGHFYSGNCIQTLPNPQIFTSSASVSVSTGPSSSLHSQASMSNDNMSQGLYATGSALHQQDLQDGIFRYAEPLTSAVQWAQENSGSNPNVLSDHPGSLTWNSVHSQGSGSLLNSTSYPTYSLQQSKFPNQGLFPLMSDTNSTAISPQSFGAIQSLFNPKGYAPNTASWQENGRFGSSLDYLPMQEPTTQYNSPAIGTSQGMPTSSGLNAEDSSEYQVSLNFISIQNIPAQNQDVGSSSAQVVINSPASACSSSSQAHVHDHSFQSPIPEMSNLHTKTFSPNTLAEPNSGSVSGQGPLEVTFDVGNGLTVDKHPYVVDQPQARSRATRRRDPGSQYPRKSSRTRESFPPEAQLFHNVCKAGPRLSEDVCRTMVKDVDGRKMCKLCDKFLPRRYDRIAAHLSVHLGHAPHQCKICHKYYSRIEDHGRQDHDFTDEHSGVVRTARKPRLR</sequence>
<organism evidence="2 3">
    <name type="scientific">Serendipita indica (strain DSM 11827)</name>
    <name type="common">Root endophyte fungus</name>
    <name type="synonym">Piriformospora indica</name>
    <dbReference type="NCBI Taxonomy" id="1109443"/>
    <lineage>
        <taxon>Eukaryota</taxon>
        <taxon>Fungi</taxon>
        <taxon>Dikarya</taxon>
        <taxon>Basidiomycota</taxon>
        <taxon>Agaricomycotina</taxon>
        <taxon>Agaricomycetes</taxon>
        <taxon>Sebacinales</taxon>
        <taxon>Serendipitaceae</taxon>
        <taxon>Serendipita</taxon>
    </lineage>
</organism>
<evidence type="ECO:0008006" key="4">
    <source>
        <dbReference type="Google" id="ProtNLM"/>
    </source>
</evidence>
<feature type="compositionally biased region" description="Low complexity" evidence="1">
    <location>
        <begin position="189"/>
        <end position="204"/>
    </location>
</feature>
<feature type="region of interest" description="Disordered" evidence="1">
    <location>
        <begin position="477"/>
        <end position="514"/>
    </location>
</feature>
<gene>
    <name evidence="2" type="ORF">PIIN_02906</name>
</gene>
<feature type="compositionally biased region" description="Low complexity" evidence="1">
    <location>
        <begin position="97"/>
        <end position="108"/>
    </location>
</feature>
<dbReference type="AlphaFoldDB" id="G4TCK6"/>
<dbReference type="EMBL" id="CAFZ01000045">
    <property type="protein sequence ID" value="CCA69047.1"/>
    <property type="molecule type" value="Genomic_DNA"/>
</dbReference>
<feature type="region of interest" description="Disordered" evidence="1">
    <location>
        <begin position="80"/>
        <end position="109"/>
    </location>
</feature>
<feature type="compositionally biased region" description="Polar residues" evidence="1">
    <location>
        <begin position="444"/>
        <end position="460"/>
    </location>
</feature>
<feature type="compositionally biased region" description="Basic and acidic residues" evidence="1">
    <location>
        <begin position="594"/>
        <end position="603"/>
    </location>
</feature>
<feature type="region of interest" description="Disordered" evidence="1">
    <location>
        <begin position="594"/>
        <end position="614"/>
    </location>
</feature>